<dbReference type="SMART" id="SM00580">
    <property type="entry name" value="PUG"/>
    <property type="match status" value="1"/>
</dbReference>
<comment type="caution">
    <text evidence="2">The sequence shown here is derived from an EMBL/GenBank/DDBJ whole genome shotgun (WGS) entry which is preliminary data.</text>
</comment>
<protein>
    <recommendedName>
        <fullName evidence="1">PUB domain-containing protein</fullName>
    </recommendedName>
</protein>
<organism evidence="2 3">
    <name type="scientific">Aphanomyces astaci</name>
    <name type="common">Crayfish plague agent</name>
    <dbReference type="NCBI Taxonomy" id="112090"/>
    <lineage>
        <taxon>Eukaryota</taxon>
        <taxon>Sar</taxon>
        <taxon>Stramenopiles</taxon>
        <taxon>Oomycota</taxon>
        <taxon>Saprolegniomycetes</taxon>
        <taxon>Saprolegniales</taxon>
        <taxon>Verrucalvaceae</taxon>
        <taxon>Aphanomyces</taxon>
    </lineage>
</organism>
<dbReference type="Pfam" id="PF09409">
    <property type="entry name" value="PUB"/>
    <property type="match status" value="1"/>
</dbReference>
<name>A0A397C1S9_APHAT</name>
<dbReference type="InterPro" id="IPR036339">
    <property type="entry name" value="PUB-like_dom_sf"/>
</dbReference>
<reference evidence="2 3" key="1">
    <citation type="submission" date="2018-08" db="EMBL/GenBank/DDBJ databases">
        <title>Aphanomyces genome sequencing and annotation.</title>
        <authorList>
            <person name="Minardi D."/>
            <person name="Oidtmann B."/>
            <person name="Van Der Giezen M."/>
            <person name="Studholme D.J."/>
        </authorList>
    </citation>
    <scope>NUCLEOTIDE SEQUENCE [LARGE SCALE GENOMIC DNA]</scope>
    <source>
        <strain evidence="2 3">Yx</strain>
    </source>
</reference>
<dbReference type="Gene3D" id="1.20.58.2190">
    <property type="match status" value="1"/>
</dbReference>
<dbReference type="AlphaFoldDB" id="A0A397C1S9"/>
<proteinExistence type="predicted"/>
<gene>
    <name evidence="2" type="ORF">DYB25_003080</name>
</gene>
<dbReference type="InterPro" id="IPR018997">
    <property type="entry name" value="PUB_domain"/>
</dbReference>
<accession>A0A397C1S9</accession>
<evidence type="ECO:0000313" key="3">
    <source>
        <dbReference type="Proteomes" id="UP000266239"/>
    </source>
</evidence>
<dbReference type="SUPFAM" id="SSF143503">
    <property type="entry name" value="PUG domain-like"/>
    <property type="match status" value="1"/>
</dbReference>
<dbReference type="VEuPathDB" id="FungiDB:H257_13329"/>
<dbReference type="Proteomes" id="UP000266239">
    <property type="component" value="Unassembled WGS sequence"/>
</dbReference>
<dbReference type="EMBL" id="QUTA01002130">
    <property type="protein sequence ID" value="RHY28488.1"/>
    <property type="molecule type" value="Genomic_DNA"/>
</dbReference>
<feature type="non-terminal residue" evidence="2">
    <location>
        <position position="1"/>
    </location>
</feature>
<feature type="domain" description="PUB" evidence="1">
    <location>
        <begin position="38"/>
        <end position="86"/>
    </location>
</feature>
<sequence length="117" mass="12790">AEWDAMALAMGGERVQQVHAAVHGLRTALLSHSQPPQATISTLMTLLSNILTNPTDPKYKSIRKDNPRFIRTVGTIVASHAFLQSVEATHWTLLRNDPGLLWLGKSALEALLVVPTD</sequence>
<evidence type="ECO:0000259" key="1">
    <source>
        <dbReference type="Pfam" id="PF09409"/>
    </source>
</evidence>
<evidence type="ECO:0000313" key="2">
    <source>
        <dbReference type="EMBL" id="RHY28488.1"/>
    </source>
</evidence>